<evidence type="ECO:0000313" key="3">
    <source>
        <dbReference type="Proteomes" id="UP000566995"/>
    </source>
</evidence>
<organism evidence="2 3">
    <name type="scientific">Pseudomonas nitroreducens</name>
    <dbReference type="NCBI Taxonomy" id="46680"/>
    <lineage>
        <taxon>Bacteria</taxon>
        <taxon>Pseudomonadati</taxon>
        <taxon>Pseudomonadota</taxon>
        <taxon>Gammaproteobacteria</taxon>
        <taxon>Pseudomonadales</taxon>
        <taxon>Pseudomonadaceae</taxon>
        <taxon>Pseudomonas</taxon>
    </lineage>
</organism>
<feature type="transmembrane region" description="Helical" evidence="1">
    <location>
        <begin position="55"/>
        <end position="76"/>
    </location>
</feature>
<evidence type="ECO:0000256" key="1">
    <source>
        <dbReference type="SAM" id="Phobius"/>
    </source>
</evidence>
<keyword evidence="1" id="KW-0812">Transmembrane</keyword>
<dbReference type="RefSeq" id="WP_184585660.1">
    <property type="nucleotide sequence ID" value="NZ_JACHLI010000001.1"/>
</dbReference>
<dbReference type="EMBL" id="JACHLI010000001">
    <property type="protein sequence ID" value="MBB4861393.1"/>
    <property type="molecule type" value="Genomic_DNA"/>
</dbReference>
<sequence length="124" mass="14120">MSVKYKPSVMVAWLLFMLVCVIPAFLLSMGFNGLSFTEDGFWHTQMFYYNFVPDWLIFQDVSWIINVVAAPTFLIASILPEGSMYPSMVFGLLGGDFYLWFMALFFLTILPPSFLGKKNTVSAL</sequence>
<dbReference type="AlphaFoldDB" id="A0A7W7KFY5"/>
<dbReference type="Proteomes" id="UP000566995">
    <property type="component" value="Unassembled WGS sequence"/>
</dbReference>
<keyword evidence="1" id="KW-0472">Membrane</keyword>
<gene>
    <name evidence="2" type="ORF">HNP46_000204</name>
</gene>
<feature type="transmembrane region" description="Helical" evidence="1">
    <location>
        <begin position="12"/>
        <end position="35"/>
    </location>
</feature>
<accession>A0A7W7KFY5</accession>
<proteinExistence type="predicted"/>
<reference evidence="2 3" key="1">
    <citation type="submission" date="2020-08" db="EMBL/GenBank/DDBJ databases">
        <title>Functional genomics of gut bacteria from endangered species of beetles.</title>
        <authorList>
            <person name="Carlos-Shanley C."/>
        </authorList>
    </citation>
    <scope>NUCLEOTIDE SEQUENCE [LARGE SCALE GENOMIC DNA]</scope>
    <source>
        <strain evidence="2 3">S00179</strain>
    </source>
</reference>
<protein>
    <submittedName>
        <fullName evidence="2">Putative membrane protein</fullName>
    </submittedName>
</protein>
<name>A0A7W7KFY5_PSENT</name>
<keyword evidence="1" id="KW-1133">Transmembrane helix</keyword>
<evidence type="ECO:0000313" key="2">
    <source>
        <dbReference type="EMBL" id="MBB4861393.1"/>
    </source>
</evidence>
<comment type="caution">
    <text evidence="2">The sequence shown here is derived from an EMBL/GenBank/DDBJ whole genome shotgun (WGS) entry which is preliminary data.</text>
</comment>
<feature type="transmembrane region" description="Helical" evidence="1">
    <location>
        <begin position="88"/>
        <end position="110"/>
    </location>
</feature>